<organism evidence="1 2">
    <name type="scientific">Stigmatella aurantiaca (strain DW4/3-1)</name>
    <dbReference type="NCBI Taxonomy" id="378806"/>
    <lineage>
        <taxon>Bacteria</taxon>
        <taxon>Pseudomonadati</taxon>
        <taxon>Myxococcota</taxon>
        <taxon>Myxococcia</taxon>
        <taxon>Myxococcales</taxon>
        <taxon>Cystobacterineae</taxon>
        <taxon>Archangiaceae</taxon>
        <taxon>Stigmatella</taxon>
    </lineage>
</organism>
<sequence length="49" mass="5236">MASGGVKDAAHARPVTVQRLNPFGVLPLLLPHLHLHVCANGNTQIMQVL</sequence>
<reference evidence="1 2" key="1">
    <citation type="submission" date="2006-04" db="EMBL/GenBank/DDBJ databases">
        <authorList>
            <person name="Nierman W.C."/>
        </authorList>
    </citation>
    <scope>NUCLEOTIDE SEQUENCE [LARGE SCALE GENOMIC DNA]</scope>
    <source>
        <strain evidence="1 2">DW4/3-1</strain>
    </source>
</reference>
<gene>
    <name evidence="1" type="ORF">STIAU_5371</name>
</gene>
<dbReference type="AlphaFoldDB" id="Q08PE1"/>
<comment type="caution">
    <text evidence="1">The sequence shown here is derived from an EMBL/GenBank/DDBJ whole genome shotgun (WGS) entry which is preliminary data.</text>
</comment>
<proteinExistence type="predicted"/>
<evidence type="ECO:0000313" key="1">
    <source>
        <dbReference type="EMBL" id="EAU62351.1"/>
    </source>
</evidence>
<name>Q08PE1_STIAD</name>
<protein>
    <submittedName>
        <fullName evidence="1">Uncharacterized protein</fullName>
    </submittedName>
</protein>
<evidence type="ECO:0000313" key="2">
    <source>
        <dbReference type="Proteomes" id="UP000032702"/>
    </source>
</evidence>
<accession>Q08PE1</accession>
<dbReference type="EMBL" id="AAMD01000245">
    <property type="protein sequence ID" value="EAU62351.1"/>
    <property type="molecule type" value="Genomic_DNA"/>
</dbReference>
<dbReference type="Proteomes" id="UP000032702">
    <property type="component" value="Unassembled WGS sequence"/>
</dbReference>